<evidence type="ECO:0000256" key="4">
    <source>
        <dbReference type="ARBA" id="ARBA00022692"/>
    </source>
</evidence>
<evidence type="ECO:0000259" key="12">
    <source>
        <dbReference type="Pfam" id="PF01435"/>
    </source>
</evidence>
<evidence type="ECO:0000256" key="11">
    <source>
        <dbReference type="RuleBase" id="RU003983"/>
    </source>
</evidence>
<evidence type="ECO:0000256" key="3">
    <source>
        <dbReference type="ARBA" id="ARBA00022670"/>
    </source>
</evidence>
<comment type="caution">
    <text evidence="13">The sequence shown here is derived from an EMBL/GenBank/DDBJ whole genome shotgun (WGS) entry which is preliminary data.</text>
</comment>
<dbReference type="Pfam" id="PF01435">
    <property type="entry name" value="Peptidase_M48"/>
    <property type="match status" value="1"/>
</dbReference>
<dbReference type="Proteomes" id="UP000677082">
    <property type="component" value="Unassembled WGS sequence"/>
</dbReference>
<dbReference type="CDD" id="cd07328">
    <property type="entry name" value="M48_Ste24p_like"/>
    <property type="match status" value="1"/>
</dbReference>
<feature type="domain" description="Peptidase M48" evidence="12">
    <location>
        <begin position="54"/>
        <end position="285"/>
    </location>
</feature>
<dbReference type="InterPro" id="IPR050083">
    <property type="entry name" value="HtpX_protease"/>
</dbReference>
<comment type="cofactor">
    <cofactor evidence="11">
        <name>Zn(2+)</name>
        <dbReference type="ChEBI" id="CHEBI:29105"/>
    </cofactor>
    <text evidence="11">Binds 1 zinc ion per subunit.</text>
</comment>
<keyword evidence="4" id="KW-0812">Transmembrane</keyword>
<evidence type="ECO:0000256" key="8">
    <source>
        <dbReference type="ARBA" id="ARBA00022989"/>
    </source>
</evidence>
<evidence type="ECO:0000256" key="1">
    <source>
        <dbReference type="ARBA" id="ARBA00004651"/>
    </source>
</evidence>
<keyword evidence="6 11" id="KW-0378">Hydrolase</keyword>
<dbReference type="PANTHER" id="PTHR43221:SF1">
    <property type="entry name" value="PROTEASE HTPX"/>
    <property type="match status" value="1"/>
</dbReference>
<keyword evidence="8" id="KW-1133">Transmembrane helix</keyword>
<dbReference type="Gene3D" id="3.30.2010.10">
    <property type="entry name" value="Metalloproteases ('zincins'), catalytic domain"/>
    <property type="match status" value="1"/>
</dbReference>
<keyword evidence="9 11" id="KW-0482">Metalloprotease</keyword>
<comment type="similarity">
    <text evidence="11">Belongs to the peptidase M48 family.</text>
</comment>
<dbReference type="GO" id="GO:0046872">
    <property type="term" value="F:metal ion binding"/>
    <property type="evidence" value="ECO:0007669"/>
    <property type="project" value="UniProtKB-KW"/>
</dbReference>
<dbReference type="InterPro" id="IPR001915">
    <property type="entry name" value="Peptidase_M48"/>
</dbReference>
<keyword evidence="5" id="KW-0479">Metal-binding</keyword>
<evidence type="ECO:0000256" key="10">
    <source>
        <dbReference type="ARBA" id="ARBA00023136"/>
    </source>
</evidence>
<keyword evidence="14" id="KW-1185">Reference proteome</keyword>
<keyword evidence="7 11" id="KW-0862">Zinc</keyword>
<organism evidence="13 14">
    <name type="scientific">Paractinoplanes toevensis</name>
    <dbReference type="NCBI Taxonomy" id="571911"/>
    <lineage>
        <taxon>Bacteria</taxon>
        <taxon>Bacillati</taxon>
        <taxon>Actinomycetota</taxon>
        <taxon>Actinomycetes</taxon>
        <taxon>Micromonosporales</taxon>
        <taxon>Micromonosporaceae</taxon>
        <taxon>Paractinoplanes</taxon>
    </lineage>
</organism>
<evidence type="ECO:0000256" key="7">
    <source>
        <dbReference type="ARBA" id="ARBA00022833"/>
    </source>
</evidence>
<gene>
    <name evidence="13" type="ORF">Ato02nite_052260</name>
</gene>
<evidence type="ECO:0000256" key="5">
    <source>
        <dbReference type="ARBA" id="ARBA00022723"/>
    </source>
</evidence>
<dbReference type="RefSeq" id="WP_213009251.1">
    <property type="nucleotide sequence ID" value="NZ_BOQN01000066.1"/>
</dbReference>
<dbReference type="GO" id="GO:0005886">
    <property type="term" value="C:plasma membrane"/>
    <property type="evidence" value="ECO:0007669"/>
    <property type="project" value="UniProtKB-SubCell"/>
</dbReference>
<dbReference type="AlphaFoldDB" id="A0A919TDI6"/>
<evidence type="ECO:0000313" key="14">
    <source>
        <dbReference type="Proteomes" id="UP000677082"/>
    </source>
</evidence>
<proteinExistence type="inferred from homology"/>
<evidence type="ECO:0000313" key="13">
    <source>
        <dbReference type="EMBL" id="GIM93433.1"/>
    </source>
</evidence>
<name>A0A919TDI6_9ACTN</name>
<accession>A0A919TDI6</accession>
<keyword evidence="2" id="KW-1003">Cell membrane</keyword>
<reference evidence="13 14" key="1">
    <citation type="submission" date="2021-03" db="EMBL/GenBank/DDBJ databases">
        <title>Whole genome shotgun sequence of Actinoplanes toevensis NBRC 105298.</title>
        <authorList>
            <person name="Komaki H."/>
            <person name="Tamura T."/>
        </authorList>
    </citation>
    <scope>NUCLEOTIDE SEQUENCE [LARGE SCALE GENOMIC DNA]</scope>
    <source>
        <strain evidence="13 14">NBRC 105298</strain>
    </source>
</reference>
<evidence type="ECO:0000256" key="2">
    <source>
        <dbReference type="ARBA" id="ARBA00022475"/>
    </source>
</evidence>
<sequence length="339" mass="36019">MILAFAVWILLAAPGILSKALGLLLLGVAIVLRPRLGRLAALSDGTRQADRSTSPELFALVERVAAAIGAPAPHVVLLGYELNAFTTTVGLRRRRVLYLGVPLWATLDPQERVALIGHELGHFVNGDVRRGPLTLVAETTLAQVAGLFAPAGPGVGGFVEAVSRSIGWVISRAAMLLQLVLLWTSLGDSQRAEYLADELGARAGGTAAAVRLSDHLLLHTAIDTVIQREARAGHGMAAWRTASDAARTNQAPNLPLLRQLSRHTEASLFGSHPPSGLRSEMLEKRPAHPAAVTLVEPVSARIDAEMGSFADRVRRVVADGGLAPTRRPVARLRSSSPTR</sequence>
<protein>
    <recommendedName>
        <fullName evidence="12">Peptidase M48 domain-containing protein</fullName>
    </recommendedName>
</protein>
<dbReference type="EMBL" id="BOQN01000066">
    <property type="protein sequence ID" value="GIM93433.1"/>
    <property type="molecule type" value="Genomic_DNA"/>
</dbReference>
<evidence type="ECO:0000256" key="9">
    <source>
        <dbReference type="ARBA" id="ARBA00023049"/>
    </source>
</evidence>
<dbReference type="GO" id="GO:0004222">
    <property type="term" value="F:metalloendopeptidase activity"/>
    <property type="evidence" value="ECO:0007669"/>
    <property type="project" value="InterPro"/>
</dbReference>
<keyword evidence="10" id="KW-0472">Membrane</keyword>
<dbReference type="GO" id="GO:0006508">
    <property type="term" value="P:proteolysis"/>
    <property type="evidence" value="ECO:0007669"/>
    <property type="project" value="UniProtKB-KW"/>
</dbReference>
<comment type="subcellular location">
    <subcellularLocation>
        <location evidence="1">Cell membrane</location>
        <topology evidence="1">Multi-pass membrane protein</topology>
    </subcellularLocation>
</comment>
<evidence type="ECO:0000256" key="6">
    <source>
        <dbReference type="ARBA" id="ARBA00022801"/>
    </source>
</evidence>
<keyword evidence="3 11" id="KW-0645">Protease</keyword>
<dbReference type="PANTHER" id="PTHR43221">
    <property type="entry name" value="PROTEASE HTPX"/>
    <property type="match status" value="1"/>
</dbReference>